<gene>
    <name evidence="10" type="primary">lepB</name>
    <name evidence="10" type="ORF">ACFQGD_14805</name>
</gene>
<dbReference type="EMBL" id="JBHSXX010000001">
    <property type="protein sequence ID" value="MFC6868411.1"/>
    <property type="molecule type" value="Genomic_DNA"/>
</dbReference>
<dbReference type="PANTHER" id="PTHR43390:SF1">
    <property type="entry name" value="CHLOROPLAST PROCESSING PEPTIDASE"/>
    <property type="match status" value="1"/>
</dbReference>
<dbReference type="GO" id="GO:0009003">
    <property type="term" value="F:signal peptidase activity"/>
    <property type="evidence" value="ECO:0007669"/>
    <property type="project" value="UniProtKB-EC"/>
</dbReference>
<dbReference type="InterPro" id="IPR036286">
    <property type="entry name" value="LexA/Signal_pep-like_sf"/>
</dbReference>
<dbReference type="Proteomes" id="UP001596337">
    <property type="component" value="Unassembled WGS sequence"/>
</dbReference>
<evidence type="ECO:0000313" key="11">
    <source>
        <dbReference type="Proteomes" id="UP001596337"/>
    </source>
</evidence>
<keyword evidence="6 7" id="KW-0378">Hydrolase</keyword>
<evidence type="ECO:0000256" key="6">
    <source>
        <dbReference type="ARBA" id="ARBA00022801"/>
    </source>
</evidence>
<evidence type="ECO:0000256" key="4">
    <source>
        <dbReference type="ARBA" id="ARBA00013208"/>
    </source>
</evidence>
<evidence type="ECO:0000256" key="8">
    <source>
        <dbReference type="RuleBase" id="RU362042"/>
    </source>
</evidence>
<evidence type="ECO:0000256" key="1">
    <source>
        <dbReference type="ARBA" id="ARBA00000677"/>
    </source>
</evidence>
<protein>
    <recommendedName>
        <fullName evidence="4 7">Signal peptidase I</fullName>
        <ecNumber evidence="4 7">3.4.21.89</ecNumber>
    </recommendedName>
</protein>
<dbReference type="InterPro" id="IPR019533">
    <property type="entry name" value="Peptidase_S26"/>
</dbReference>
<evidence type="ECO:0000256" key="5">
    <source>
        <dbReference type="ARBA" id="ARBA00022670"/>
    </source>
</evidence>
<keyword evidence="5 7" id="KW-0645">Protease</keyword>
<dbReference type="PROSITE" id="PS00760">
    <property type="entry name" value="SPASE_I_2"/>
    <property type="match status" value="1"/>
</dbReference>
<keyword evidence="7" id="KW-0812">Transmembrane</keyword>
<comment type="similarity">
    <text evidence="3 8">Belongs to the peptidase S26 family.</text>
</comment>
<comment type="caution">
    <text evidence="10">The sequence shown here is derived from an EMBL/GenBank/DDBJ whole genome shotgun (WGS) entry which is preliminary data.</text>
</comment>
<evidence type="ECO:0000259" key="9">
    <source>
        <dbReference type="Pfam" id="PF10502"/>
    </source>
</evidence>
<dbReference type="PRINTS" id="PR00727">
    <property type="entry name" value="LEADERPTASE"/>
</dbReference>
<dbReference type="InterPro" id="IPR019757">
    <property type="entry name" value="Pept_S26A_signal_pept_1_Lys-AS"/>
</dbReference>
<organism evidence="10 11">
    <name type="scientific">Haloechinothrix salitolerans</name>
    <dbReference type="NCBI Taxonomy" id="926830"/>
    <lineage>
        <taxon>Bacteria</taxon>
        <taxon>Bacillati</taxon>
        <taxon>Actinomycetota</taxon>
        <taxon>Actinomycetes</taxon>
        <taxon>Pseudonocardiales</taxon>
        <taxon>Pseudonocardiaceae</taxon>
        <taxon>Haloechinothrix</taxon>
    </lineage>
</organism>
<dbReference type="PANTHER" id="PTHR43390">
    <property type="entry name" value="SIGNAL PEPTIDASE I"/>
    <property type="match status" value="1"/>
</dbReference>
<dbReference type="NCBIfam" id="TIGR02227">
    <property type="entry name" value="sigpep_I_bact"/>
    <property type="match status" value="1"/>
</dbReference>
<reference evidence="11" key="1">
    <citation type="journal article" date="2019" name="Int. J. Syst. Evol. Microbiol.">
        <title>The Global Catalogue of Microorganisms (GCM) 10K type strain sequencing project: providing services to taxonomists for standard genome sequencing and annotation.</title>
        <authorList>
            <consortium name="The Broad Institute Genomics Platform"/>
            <consortium name="The Broad Institute Genome Sequencing Center for Infectious Disease"/>
            <person name="Wu L."/>
            <person name="Ma J."/>
        </authorList>
    </citation>
    <scope>NUCLEOTIDE SEQUENCE [LARGE SCALE GENOMIC DNA]</scope>
    <source>
        <strain evidence="11">KCTC 32255</strain>
    </source>
</reference>
<dbReference type="Pfam" id="PF10502">
    <property type="entry name" value="Peptidase_S26"/>
    <property type="match status" value="1"/>
</dbReference>
<dbReference type="InterPro" id="IPR000223">
    <property type="entry name" value="Pept_S26A_signal_pept_1"/>
</dbReference>
<evidence type="ECO:0000256" key="2">
    <source>
        <dbReference type="ARBA" id="ARBA00004401"/>
    </source>
</evidence>
<proteinExistence type="inferred from homology"/>
<keyword evidence="7" id="KW-1133">Transmembrane helix</keyword>
<feature type="transmembrane region" description="Helical" evidence="7">
    <location>
        <begin position="16"/>
        <end position="38"/>
    </location>
</feature>
<dbReference type="Gene3D" id="2.10.109.10">
    <property type="entry name" value="Umud Fragment, subunit A"/>
    <property type="match status" value="1"/>
</dbReference>
<evidence type="ECO:0000256" key="3">
    <source>
        <dbReference type="ARBA" id="ARBA00009370"/>
    </source>
</evidence>
<dbReference type="SUPFAM" id="SSF51306">
    <property type="entry name" value="LexA/Signal peptidase"/>
    <property type="match status" value="1"/>
</dbReference>
<evidence type="ECO:0000256" key="7">
    <source>
        <dbReference type="RuleBase" id="RU003993"/>
    </source>
</evidence>
<sequence>MAERDTTPARLTPARVLLVAVLAIVVTLGVAVLIAAVLSFHVKGTSMTPTLSDGDRILVDPFSDGSDVGRFEIVALRHDNARIVKRVIGLPGDEVRIDPVDDGAEVFVRPRDADGWQRVAAPVWRDNWGDVRRCCGSDGTSGAQRRAVVPDGSYFVLGDNPAISDDSRIYGWVRSDDVGQILLRVYPLERVGGVSGDFRLVPAG</sequence>
<name>A0ABW2BZ86_9PSEU</name>
<dbReference type="InterPro" id="IPR019756">
    <property type="entry name" value="Pept_S26A_signal_pept_1_Ser-AS"/>
</dbReference>
<keyword evidence="7" id="KW-0472">Membrane</keyword>
<evidence type="ECO:0000313" key="10">
    <source>
        <dbReference type="EMBL" id="MFC6868411.1"/>
    </source>
</evidence>
<dbReference type="PROSITE" id="PS00501">
    <property type="entry name" value="SPASE_I_1"/>
    <property type="match status" value="1"/>
</dbReference>
<feature type="domain" description="Peptidase S26" evidence="9">
    <location>
        <begin position="21"/>
        <end position="178"/>
    </location>
</feature>
<comment type="subcellular location">
    <subcellularLocation>
        <location evidence="2">Cell membrane</location>
        <topology evidence="2">Single-pass type II membrane protein</topology>
    </subcellularLocation>
    <subcellularLocation>
        <location evidence="8">Membrane</location>
        <topology evidence="8">Single-pass type II membrane protein</topology>
    </subcellularLocation>
</comment>
<keyword evidence="11" id="KW-1185">Reference proteome</keyword>
<dbReference type="RefSeq" id="WP_345398617.1">
    <property type="nucleotide sequence ID" value="NZ_BAABLA010000028.1"/>
</dbReference>
<dbReference type="CDD" id="cd06462">
    <property type="entry name" value="Peptidase_S24_S26"/>
    <property type="match status" value="1"/>
</dbReference>
<dbReference type="EC" id="3.4.21.89" evidence="4 7"/>
<accession>A0ABW2BZ86</accession>
<comment type="catalytic activity">
    <reaction evidence="1 7">
        <text>Cleavage of hydrophobic, N-terminal signal or leader sequences from secreted and periplasmic proteins.</text>
        <dbReference type="EC" id="3.4.21.89"/>
    </reaction>
</comment>